<protein>
    <recommendedName>
        <fullName evidence="12">DDE Tnp4 domain-containing protein</fullName>
    </recommendedName>
</protein>
<organism evidence="10 11">
    <name type="scientific">Rehmannia glutinosa</name>
    <name type="common">Chinese foxglove</name>
    <dbReference type="NCBI Taxonomy" id="99300"/>
    <lineage>
        <taxon>Eukaryota</taxon>
        <taxon>Viridiplantae</taxon>
        <taxon>Streptophyta</taxon>
        <taxon>Embryophyta</taxon>
        <taxon>Tracheophyta</taxon>
        <taxon>Spermatophyta</taxon>
        <taxon>Magnoliopsida</taxon>
        <taxon>eudicotyledons</taxon>
        <taxon>Gunneridae</taxon>
        <taxon>Pentapetalae</taxon>
        <taxon>asterids</taxon>
        <taxon>lamiids</taxon>
        <taxon>Lamiales</taxon>
        <taxon>Orobanchaceae</taxon>
        <taxon>Rehmannieae</taxon>
        <taxon>Rehmannia</taxon>
    </lineage>
</organism>
<feature type="domain" description="DUF8040" evidence="9">
    <location>
        <begin position="1"/>
        <end position="70"/>
    </location>
</feature>
<evidence type="ECO:0000256" key="1">
    <source>
        <dbReference type="ARBA" id="ARBA00001968"/>
    </source>
</evidence>
<dbReference type="InterPro" id="IPR058353">
    <property type="entry name" value="DUF8040"/>
</dbReference>
<keyword evidence="11" id="KW-1185">Reference proteome</keyword>
<keyword evidence="4" id="KW-0540">Nuclease</keyword>
<evidence type="ECO:0000259" key="8">
    <source>
        <dbReference type="Pfam" id="PF13359"/>
    </source>
</evidence>
<evidence type="ECO:0000256" key="3">
    <source>
        <dbReference type="ARBA" id="ARBA00006958"/>
    </source>
</evidence>
<dbReference type="InterPro" id="IPR027806">
    <property type="entry name" value="HARBI1_dom"/>
</dbReference>
<comment type="cofactor">
    <cofactor evidence="1">
        <name>a divalent metal cation</name>
        <dbReference type="ChEBI" id="CHEBI:60240"/>
    </cofactor>
</comment>
<evidence type="ECO:0008006" key="12">
    <source>
        <dbReference type="Google" id="ProtNLM"/>
    </source>
</evidence>
<name>A0ABR0XAG0_REHGL</name>
<comment type="similarity">
    <text evidence="3">Belongs to the HARBI1 family.</text>
</comment>
<comment type="caution">
    <text evidence="10">The sequence shown here is derived from an EMBL/GenBank/DDBJ whole genome shotgun (WGS) entry which is preliminary data.</text>
</comment>
<proteinExistence type="inferred from homology"/>
<keyword evidence="5" id="KW-0479">Metal-binding</keyword>
<dbReference type="Pfam" id="PF26138">
    <property type="entry name" value="DUF8040"/>
    <property type="match status" value="1"/>
</dbReference>
<keyword evidence="7" id="KW-0539">Nucleus</keyword>
<evidence type="ECO:0000256" key="7">
    <source>
        <dbReference type="ARBA" id="ARBA00023242"/>
    </source>
</evidence>
<feature type="domain" description="DDE Tnp4" evidence="8">
    <location>
        <begin position="102"/>
        <end position="263"/>
    </location>
</feature>
<dbReference type="EMBL" id="JABTTQ020000005">
    <property type="protein sequence ID" value="KAK6156113.1"/>
    <property type="molecule type" value="Genomic_DNA"/>
</dbReference>
<dbReference type="Pfam" id="PF13359">
    <property type="entry name" value="DDE_Tnp_4"/>
    <property type="match status" value="1"/>
</dbReference>
<reference evidence="10 11" key="1">
    <citation type="journal article" date="2021" name="Comput. Struct. Biotechnol. J.">
        <title>De novo genome assembly of the potent medicinal plant Rehmannia glutinosa using nanopore technology.</title>
        <authorList>
            <person name="Ma L."/>
            <person name="Dong C."/>
            <person name="Song C."/>
            <person name="Wang X."/>
            <person name="Zheng X."/>
            <person name="Niu Y."/>
            <person name="Chen S."/>
            <person name="Feng W."/>
        </authorList>
    </citation>
    <scope>NUCLEOTIDE SEQUENCE [LARGE SCALE GENOMIC DNA]</scope>
    <source>
        <strain evidence="10">DH-2019</strain>
    </source>
</reference>
<evidence type="ECO:0000256" key="5">
    <source>
        <dbReference type="ARBA" id="ARBA00022723"/>
    </source>
</evidence>
<dbReference type="PANTHER" id="PTHR22930">
    <property type="match status" value="1"/>
</dbReference>
<dbReference type="Proteomes" id="UP001318860">
    <property type="component" value="Unassembled WGS sequence"/>
</dbReference>
<accession>A0ABR0XAG0</accession>
<gene>
    <name evidence="10" type="ORF">DH2020_010361</name>
</gene>
<sequence>MSRNAFLKLCYLLENVGGITDTRNVRVHEKVAMFLSVLGHHRKNRVVKQDFVRSGYTVSKYFHEVLETLLKLYPLLLATPDPVPEHCTIESWKWFKGCLGAIDCTYINVKVPEFEKARYRTRKGDIAVNVLGVCNQDMKFIYLLPGWEGSATNDRVLHDALSRRNGLKVPNGNYYLCDNTYTNRNGFLTPYRGVKYHLQEWGDTGSTPQNKEEFFNLKHSCARNVIERTFRLLKMRWAVLRNSSNYSIKIQNRIIMACALLHNFIRNEMPVDPLEQNLEENLDTAEDKHTDFISADESQVWSSWRDDLANSMFNEWLGVQ</sequence>
<comment type="subcellular location">
    <subcellularLocation>
        <location evidence="2">Nucleus</location>
    </subcellularLocation>
</comment>
<evidence type="ECO:0000313" key="11">
    <source>
        <dbReference type="Proteomes" id="UP001318860"/>
    </source>
</evidence>
<evidence type="ECO:0000313" key="10">
    <source>
        <dbReference type="EMBL" id="KAK6156113.1"/>
    </source>
</evidence>
<evidence type="ECO:0000256" key="6">
    <source>
        <dbReference type="ARBA" id="ARBA00022801"/>
    </source>
</evidence>
<dbReference type="PANTHER" id="PTHR22930:SF293">
    <property type="entry name" value="PROTEIN ALP1-LIKE"/>
    <property type="match status" value="1"/>
</dbReference>
<evidence type="ECO:0000256" key="4">
    <source>
        <dbReference type="ARBA" id="ARBA00022722"/>
    </source>
</evidence>
<dbReference type="InterPro" id="IPR045249">
    <property type="entry name" value="HARBI1-like"/>
</dbReference>
<keyword evidence="6" id="KW-0378">Hydrolase</keyword>
<evidence type="ECO:0000256" key="2">
    <source>
        <dbReference type="ARBA" id="ARBA00004123"/>
    </source>
</evidence>
<evidence type="ECO:0000259" key="9">
    <source>
        <dbReference type="Pfam" id="PF26138"/>
    </source>
</evidence>